<evidence type="ECO:0000313" key="4">
    <source>
        <dbReference type="Proteomes" id="UP000056209"/>
    </source>
</evidence>
<dbReference type="InterPro" id="IPR025295">
    <property type="entry name" value="eCIS_core_dom"/>
</dbReference>
<feature type="domain" description="SH3b" evidence="2">
    <location>
        <begin position="389"/>
        <end position="459"/>
    </location>
</feature>
<organism evidence="3 4">
    <name type="scientific">Deinococcus grandis</name>
    <dbReference type="NCBI Taxonomy" id="57498"/>
    <lineage>
        <taxon>Bacteria</taxon>
        <taxon>Thermotogati</taxon>
        <taxon>Deinococcota</taxon>
        <taxon>Deinococci</taxon>
        <taxon>Deinococcales</taxon>
        <taxon>Deinococcaceae</taxon>
        <taxon>Deinococcus</taxon>
    </lineage>
</organism>
<accession>A0A100HN29</accession>
<feature type="region of interest" description="Disordered" evidence="1">
    <location>
        <begin position="358"/>
        <end position="392"/>
    </location>
</feature>
<reference evidence="4" key="1">
    <citation type="submission" date="2015-11" db="EMBL/GenBank/DDBJ databases">
        <title>Draft Genome Sequence of the Radioresistant Bacterium Deinococcus grandis, Isolated from Freshwater Fish in Japan.</title>
        <authorList>
            <person name="Satoh K."/>
            <person name="Onodera T."/>
            <person name="Omoso K."/>
            <person name="Takeda-Yano K."/>
            <person name="Katayama T."/>
            <person name="Oono Y."/>
            <person name="Narumi I."/>
        </authorList>
    </citation>
    <scope>NUCLEOTIDE SEQUENCE [LARGE SCALE GENOMIC DNA]</scope>
    <source>
        <strain evidence="4">ATCC 43672</strain>
    </source>
</reference>
<dbReference type="EMBL" id="BCMS01000004">
    <property type="protein sequence ID" value="GAQ23722.1"/>
    <property type="molecule type" value="Genomic_DNA"/>
</dbReference>
<dbReference type="RefSeq" id="WP_058979774.1">
    <property type="nucleotide sequence ID" value="NZ_BCMS01000004.1"/>
</dbReference>
<dbReference type="Pfam" id="PF13699">
    <property type="entry name" value="eCIS_core"/>
    <property type="match status" value="1"/>
</dbReference>
<feature type="compositionally biased region" description="Polar residues" evidence="1">
    <location>
        <begin position="362"/>
        <end position="373"/>
    </location>
</feature>
<dbReference type="OrthoDB" id="64650at2"/>
<dbReference type="PROSITE" id="PS51781">
    <property type="entry name" value="SH3B"/>
    <property type="match status" value="1"/>
</dbReference>
<keyword evidence="4" id="KW-1185">Reference proteome</keyword>
<sequence length="1007" mass="107707">MTERVHQLQRKAAGPAHTARPDLQRPPEELAHHHRALQRQTARPVTAQRQAVAPVLRAAALEGQEAARLTAARTQLQRQVDALVPLSAAPRSSPPAVPTAPTTPSDWVTVLRARAEGAEGQRLDARAYGEFQALQRQVAHTLAQGFRQDRGDPAARYATYGTHLATLQRHPVSAPVSRVVLGLVPSSERLPLQRAADEALQRLQAQEQAALNAETAHSLQRQLAELDAEATQPVLQRIQARRGGGAPLPEAVQRHLEQGLNHDLSRVRIHDDAEADKLAKGVNAIAFTTGTDIFFQAGRFEPNTQSGFELLAHEVTHTVQQSQGRVGTGIDPDAGLEAEARTMGARLAQKTSLPTRAIQPRPHSTVTPTTTFQRRPAAGTAPVRTPTPQSVGRVGIITHSDGANLRTQPDAQASKVLPQPLPVGTKVGVISQAANGWSRVSLPSGQSGWLQTLRVTTNLPDPGSRLIRVAQQTTAIGVAERYYRALVRPGQDLRYYVNVLEQVNRQRGTGAFQAGQTLQAGSLLWVPGAAYAQTLAGTVQSGSITGGALARVNAAMGQSPGANIMRSVLESPQYVREVLGDAWATVKEHWPVILATTTALIGAELLVGVLAAAPEPTTVTKFLAVGLQGIITAVAGVGAVTAGAAALEAGARWLKTAWSSRGNATQIKVAAKAFLTMIGQTVMAVASAAGVRASAGRTTALRGLYTREQLVAQIGNKATYEALMDVLAARGVKTNNAQLLGNLLKKVPDPLELKGFLRKVDKPGEFLATLNKYPLNRVRQVLAEIDSQSIPPQFASRLLTLNLENPVPTRPLNAARVALLNQKVPGGAADKTFGGKSVVLREELTPAQAAQDKAAGARYQALLDDILERSPYVYRYTTRFALNKVRENGWDIREAFMANVLVKNPNDVSLGAQLKPAWYQFSDGNPDVVVKIPRRLLKASTVPRPSGNTAEVAGWEFTTSAYPEAGKGGLLQFMGTVDNGVLESGIKTGEIEIIELSGGTSRLPRPR</sequence>
<dbReference type="Proteomes" id="UP000056209">
    <property type="component" value="Unassembled WGS sequence"/>
</dbReference>
<evidence type="ECO:0000313" key="3">
    <source>
        <dbReference type="EMBL" id="GAQ23722.1"/>
    </source>
</evidence>
<name>A0A100HN29_9DEIO</name>
<dbReference type="InterPro" id="IPR003646">
    <property type="entry name" value="SH3-like_bac-type"/>
</dbReference>
<feature type="region of interest" description="Disordered" evidence="1">
    <location>
        <begin position="1"/>
        <end position="26"/>
    </location>
</feature>
<dbReference type="Gene3D" id="2.30.30.40">
    <property type="entry name" value="SH3 Domains"/>
    <property type="match status" value="1"/>
</dbReference>
<evidence type="ECO:0000256" key="1">
    <source>
        <dbReference type="SAM" id="MobiDB-lite"/>
    </source>
</evidence>
<protein>
    <recommendedName>
        <fullName evidence="2">SH3b domain-containing protein</fullName>
    </recommendedName>
</protein>
<comment type="caution">
    <text evidence="3">The sequence shown here is derived from an EMBL/GenBank/DDBJ whole genome shotgun (WGS) entry which is preliminary data.</text>
</comment>
<evidence type="ECO:0000259" key="2">
    <source>
        <dbReference type="PROSITE" id="PS51781"/>
    </source>
</evidence>
<proteinExistence type="predicted"/>
<gene>
    <name evidence="3" type="ORF">DEIGR_320136</name>
</gene>
<dbReference type="AlphaFoldDB" id="A0A100HN29"/>